<dbReference type="Gene3D" id="1.10.150.310">
    <property type="entry name" value="Tex RuvX-like domain-like"/>
    <property type="match status" value="1"/>
</dbReference>
<dbReference type="Gene3D" id="1.10.3500.10">
    <property type="entry name" value="Tex N-terminal region-like"/>
    <property type="match status" value="1"/>
</dbReference>
<dbReference type="Gene3D" id="3.30.420.140">
    <property type="entry name" value="YqgF/RNase H-like domain"/>
    <property type="match status" value="1"/>
</dbReference>
<dbReference type="FunFam" id="1.10.10.650:FF:000001">
    <property type="entry name" value="S1 RNA-binding domain 1"/>
    <property type="match status" value="1"/>
</dbReference>
<dbReference type="OrthoDB" id="9804714at2"/>
<dbReference type="InterPro" id="IPR023323">
    <property type="entry name" value="Tex-like_dom_sf"/>
</dbReference>
<dbReference type="InterPro" id="IPR050437">
    <property type="entry name" value="Ribos_protein_bS1-like"/>
</dbReference>
<dbReference type="InterPro" id="IPR032639">
    <property type="entry name" value="Tex_YqgF"/>
</dbReference>
<dbReference type="Gene3D" id="1.10.10.650">
    <property type="entry name" value="RuvA domain 2-like"/>
    <property type="match status" value="1"/>
</dbReference>
<dbReference type="Pfam" id="PF12836">
    <property type="entry name" value="HHH_3"/>
    <property type="match status" value="1"/>
</dbReference>
<dbReference type="GO" id="GO:0003729">
    <property type="term" value="F:mRNA binding"/>
    <property type="evidence" value="ECO:0007669"/>
    <property type="project" value="UniProtKB-ARBA"/>
</dbReference>
<gene>
    <name evidence="2" type="ORF">DesyoDRAFT_0585</name>
</gene>
<dbReference type="InterPro" id="IPR023319">
    <property type="entry name" value="Tex-like_HTH_dom_sf"/>
</dbReference>
<dbReference type="STRING" id="768710.DesyoDRAFT_0585"/>
<accession>H5Y1L3</accession>
<dbReference type="InterPro" id="IPR012337">
    <property type="entry name" value="RNaseH-like_sf"/>
</dbReference>
<dbReference type="CDD" id="cd05685">
    <property type="entry name" value="S1_Tex"/>
    <property type="match status" value="1"/>
</dbReference>
<dbReference type="SUPFAM" id="SSF53098">
    <property type="entry name" value="Ribonuclease H-like"/>
    <property type="match status" value="1"/>
</dbReference>
<dbReference type="GO" id="GO:0006412">
    <property type="term" value="P:translation"/>
    <property type="evidence" value="ECO:0007669"/>
    <property type="project" value="TreeGrafter"/>
</dbReference>
<evidence type="ECO:0000313" key="2">
    <source>
        <dbReference type="EMBL" id="EHQ87766.1"/>
    </source>
</evidence>
<dbReference type="InterPro" id="IPR018974">
    <property type="entry name" value="Tex-like_N"/>
</dbReference>
<feature type="domain" description="S1 motif" evidence="1">
    <location>
        <begin position="644"/>
        <end position="713"/>
    </location>
</feature>
<dbReference type="Proteomes" id="UP000005104">
    <property type="component" value="Chromosome"/>
</dbReference>
<dbReference type="Gene3D" id="2.40.50.140">
    <property type="entry name" value="Nucleic acid-binding proteins"/>
    <property type="match status" value="1"/>
</dbReference>
<dbReference type="InterPro" id="IPR003029">
    <property type="entry name" value="S1_domain"/>
</dbReference>
<dbReference type="Pfam" id="PF09371">
    <property type="entry name" value="Tex_N"/>
    <property type="match status" value="1"/>
</dbReference>
<dbReference type="GO" id="GO:0003735">
    <property type="term" value="F:structural constituent of ribosome"/>
    <property type="evidence" value="ECO:0007669"/>
    <property type="project" value="TreeGrafter"/>
</dbReference>
<dbReference type="eggNOG" id="COG2183">
    <property type="taxonomic scope" value="Bacteria"/>
</dbReference>
<name>H5Y1L3_9FIRM</name>
<dbReference type="InterPro" id="IPR006641">
    <property type="entry name" value="YqgF/RNaseH-like_dom"/>
</dbReference>
<evidence type="ECO:0000259" key="1">
    <source>
        <dbReference type="PROSITE" id="PS50126"/>
    </source>
</evidence>
<dbReference type="GO" id="GO:0006139">
    <property type="term" value="P:nucleobase-containing compound metabolic process"/>
    <property type="evidence" value="ECO:0007669"/>
    <property type="project" value="InterPro"/>
</dbReference>
<dbReference type="SUPFAM" id="SSF47781">
    <property type="entry name" value="RuvA domain 2-like"/>
    <property type="match status" value="2"/>
</dbReference>
<keyword evidence="3" id="KW-1185">Reference proteome</keyword>
<dbReference type="FunFam" id="3.30.420.140:FF:000001">
    <property type="entry name" value="RNA-binding transcriptional accessory protein"/>
    <property type="match status" value="1"/>
</dbReference>
<dbReference type="Pfam" id="PF00575">
    <property type="entry name" value="S1"/>
    <property type="match status" value="1"/>
</dbReference>
<dbReference type="SUPFAM" id="SSF50249">
    <property type="entry name" value="Nucleic acid-binding proteins"/>
    <property type="match status" value="1"/>
</dbReference>
<protein>
    <submittedName>
        <fullName evidence="2">Transcriptional accessory protein</fullName>
    </submittedName>
</protein>
<dbReference type="InterPro" id="IPR012340">
    <property type="entry name" value="NA-bd_OB-fold"/>
</dbReference>
<dbReference type="PANTHER" id="PTHR10724">
    <property type="entry name" value="30S RIBOSOMAL PROTEIN S1"/>
    <property type="match status" value="1"/>
</dbReference>
<dbReference type="FunFam" id="1.10.150.310:FF:000001">
    <property type="entry name" value="RNA-binding transcriptional accessory protein"/>
    <property type="match status" value="1"/>
</dbReference>
<dbReference type="InterPro" id="IPR044146">
    <property type="entry name" value="S1_Tex"/>
</dbReference>
<proteinExistence type="predicted"/>
<dbReference type="PROSITE" id="PS50126">
    <property type="entry name" value="S1"/>
    <property type="match status" value="1"/>
</dbReference>
<dbReference type="RefSeq" id="WP_007779168.1">
    <property type="nucleotide sequence ID" value="NZ_CM001441.1"/>
</dbReference>
<reference evidence="2 3" key="1">
    <citation type="submission" date="2011-11" db="EMBL/GenBank/DDBJ databases">
        <title>The Noncontiguous Finished genome of Desulfosporosinus youngiae DSM 17734.</title>
        <authorList>
            <consortium name="US DOE Joint Genome Institute (JGI-PGF)"/>
            <person name="Lucas S."/>
            <person name="Han J."/>
            <person name="Lapidus A."/>
            <person name="Cheng J.-F."/>
            <person name="Goodwin L."/>
            <person name="Pitluck S."/>
            <person name="Peters L."/>
            <person name="Ovchinnikova G."/>
            <person name="Lu M."/>
            <person name="Land M.L."/>
            <person name="Hauser L."/>
            <person name="Pester M."/>
            <person name="Spring S."/>
            <person name="Ollivier B."/>
            <person name="Rattei T."/>
            <person name="Klenk H.-P."/>
            <person name="Wagner M."/>
            <person name="Loy A."/>
            <person name="Woyke T.J."/>
        </authorList>
    </citation>
    <scope>NUCLEOTIDE SEQUENCE [LARGE SCALE GENOMIC DNA]</scope>
    <source>
        <strain evidence="2 3">DSM 17734</strain>
    </source>
</reference>
<dbReference type="InterPro" id="IPR055179">
    <property type="entry name" value="Tex-like_central_region"/>
</dbReference>
<dbReference type="InterPro" id="IPR041692">
    <property type="entry name" value="HHH_9"/>
</dbReference>
<dbReference type="Pfam" id="PF17674">
    <property type="entry name" value="HHH_9"/>
    <property type="match status" value="1"/>
</dbReference>
<dbReference type="AlphaFoldDB" id="H5Y1L3"/>
<dbReference type="Pfam" id="PF16921">
    <property type="entry name" value="Tex_YqgF"/>
    <property type="match status" value="1"/>
</dbReference>
<dbReference type="PANTHER" id="PTHR10724:SF10">
    <property type="entry name" value="S1 RNA-BINDING DOMAIN-CONTAINING PROTEIN 1"/>
    <property type="match status" value="1"/>
</dbReference>
<organism evidence="2 3">
    <name type="scientific">Desulfosporosinus youngiae DSM 17734</name>
    <dbReference type="NCBI Taxonomy" id="768710"/>
    <lineage>
        <taxon>Bacteria</taxon>
        <taxon>Bacillati</taxon>
        <taxon>Bacillota</taxon>
        <taxon>Clostridia</taxon>
        <taxon>Eubacteriales</taxon>
        <taxon>Desulfitobacteriaceae</taxon>
        <taxon>Desulfosporosinus</taxon>
    </lineage>
</organism>
<dbReference type="InterPro" id="IPR037027">
    <property type="entry name" value="YqgF/RNaseH-like_dom_sf"/>
</dbReference>
<dbReference type="InterPro" id="IPR010994">
    <property type="entry name" value="RuvA_2-like"/>
</dbReference>
<evidence type="ECO:0000313" key="3">
    <source>
        <dbReference type="Proteomes" id="UP000005104"/>
    </source>
</evidence>
<dbReference type="EMBL" id="CM001441">
    <property type="protein sequence ID" value="EHQ87766.1"/>
    <property type="molecule type" value="Genomic_DNA"/>
</dbReference>
<dbReference type="SMART" id="SM00316">
    <property type="entry name" value="S1"/>
    <property type="match status" value="1"/>
</dbReference>
<dbReference type="GO" id="GO:0005737">
    <property type="term" value="C:cytoplasm"/>
    <property type="evidence" value="ECO:0007669"/>
    <property type="project" value="UniProtKB-ARBA"/>
</dbReference>
<dbReference type="SUPFAM" id="SSF158832">
    <property type="entry name" value="Tex N-terminal region-like"/>
    <property type="match status" value="1"/>
</dbReference>
<dbReference type="FunFam" id="2.40.50.140:FF:000051">
    <property type="entry name" value="RNA-binding transcriptional accessory protein"/>
    <property type="match status" value="1"/>
</dbReference>
<dbReference type="SMART" id="SM00732">
    <property type="entry name" value="YqgFc"/>
    <property type="match status" value="1"/>
</dbReference>
<dbReference type="HOGENOM" id="CLU_009833_0_2_9"/>
<sequence>MDFNEVIARELGLKLNQVKEAVNLLDGGNTIPFIARYRKEVTGELDENVLRDIVERLDYLRRLEQRKTEVLRLIDEQGKLTEELSSQIAAAAVLQDVEDLYRPYKQKRRTRATIAKEKGLEPLADWLLVQYTRGDPQAEAEKYLNAEFEVNSTEEALAGAMDIIAETIADDAALRKRIREQTIRTADVVAVAAAKKATERSPFEMYYDYREPVRKIPPHRVLALNRGEKEEFLSVKIDVPLENLQRIIEMRYVKAGPCAPLVQKAAHDGYKRLIEPSIEREVRAELSAQAEEQAIKVFAANLRQLLLQPPVRGKMVLGLDPGFRTGCKWAIVDETGKLHQVGVIYPHTGKGKREEAKAILRKAIREYDVNIIAIGNGTASRETEEVVAELIQEDGIPVEFTLVSEAGASVYSASKLAGEEFPDFDLSLRSAVSIARRLQDPLAELVKIEPKAVGVGQYQHDVQPKRLEESLHGVVESCVNVVGVDLNTASASLLQYVAGLKPAVAKNIVAWRDEHGKFSNRDQLKKIPRLGAQTYVQCAGFIRLPDGANPLENTPVHPESYQLAENILKGIGHTTGDLRDRITEIRNKLVVLDPKELADEFGAGVPTVRDILDALQRPGRDPREDLPRPLLRRDVTHLEDLSEGMILEGTVRNVVDFGAFVDIGVKHDGLVHISQLSDKFIKHPMEAVAVGDIVKIRVIGIDKARERVSLSMRDLTPNASAV</sequence>
<dbReference type="Pfam" id="PF22706">
    <property type="entry name" value="Tex_central_region"/>
    <property type="match status" value="1"/>
</dbReference>